<organism evidence="1 2">
    <name type="scientific">Acetobacter pasteurianus</name>
    <name type="common">Acetobacter turbidans</name>
    <dbReference type="NCBI Taxonomy" id="438"/>
    <lineage>
        <taxon>Bacteria</taxon>
        <taxon>Pseudomonadati</taxon>
        <taxon>Pseudomonadota</taxon>
        <taxon>Alphaproteobacteria</taxon>
        <taxon>Acetobacterales</taxon>
        <taxon>Acetobacteraceae</taxon>
        <taxon>Acetobacter</taxon>
    </lineage>
</organism>
<sequence length="150" mass="16613">MKHTRFSCWLKYGALALGGLGFFCTSAHAATQPASAADDPYGEWIGTLVQDKGENCPVNGTSLMQIEPKRMIFVPEMGTLILRGTPDKSKQHYHAQLVLKDAKNQPLPMVFEAHPAGDTFEGVYGTPECRAHVTLHRPENRSWKNFLGND</sequence>
<dbReference type="Proteomes" id="UP000093796">
    <property type="component" value="Unassembled WGS sequence"/>
</dbReference>
<accession>A0A1A0DLN9</accession>
<name>A0A1A0DLN9_ACEPA</name>
<dbReference type="PATRIC" id="fig|438.15.peg.355"/>
<dbReference type="EMBL" id="LYUD01000024">
    <property type="protein sequence ID" value="OAZ75930.1"/>
    <property type="molecule type" value="Genomic_DNA"/>
</dbReference>
<dbReference type="RefSeq" id="WP_003629274.1">
    <property type="nucleotide sequence ID" value="NZ_CP039846.2"/>
</dbReference>
<dbReference type="AlphaFoldDB" id="A0A1A0DLN9"/>
<dbReference type="GeneID" id="66351480"/>
<dbReference type="OrthoDB" id="7280352at2"/>
<gene>
    <name evidence="1" type="ORF">SRCM100623_00322</name>
</gene>
<proteinExistence type="predicted"/>
<comment type="caution">
    <text evidence="1">The sequence shown here is derived from an EMBL/GenBank/DDBJ whole genome shotgun (WGS) entry which is preliminary data.</text>
</comment>
<reference evidence="1 2" key="1">
    <citation type="submission" date="2016-05" db="EMBL/GenBank/DDBJ databases">
        <title>Genome sequencing of Acetobacter pasteurianus strain SRCM100623.</title>
        <authorList>
            <person name="Song Y.R."/>
        </authorList>
    </citation>
    <scope>NUCLEOTIDE SEQUENCE [LARGE SCALE GENOMIC DNA]</scope>
    <source>
        <strain evidence="1 2">SRCM100623</strain>
    </source>
</reference>
<evidence type="ECO:0000313" key="2">
    <source>
        <dbReference type="Proteomes" id="UP000093796"/>
    </source>
</evidence>
<protein>
    <submittedName>
        <fullName evidence="1">Uncharacterized protein</fullName>
    </submittedName>
</protein>
<evidence type="ECO:0000313" key="1">
    <source>
        <dbReference type="EMBL" id="OAZ75930.1"/>
    </source>
</evidence>